<organism evidence="2 3">
    <name type="scientific">Corallococcus coralloides (strain ATCC 25202 / DSM 2259 / NBRC 100086 / M2)</name>
    <name type="common">Myxococcus coralloides</name>
    <dbReference type="NCBI Taxonomy" id="1144275"/>
    <lineage>
        <taxon>Bacteria</taxon>
        <taxon>Pseudomonadati</taxon>
        <taxon>Myxococcota</taxon>
        <taxon>Myxococcia</taxon>
        <taxon>Myxococcales</taxon>
        <taxon>Cystobacterineae</taxon>
        <taxon>Myxococcaceae</taxon>
        <taxon>Corallococcus</taxon>
    </lineage>
</organism>
<evidence type="ECO:0000313" key="2">
    <source>
        <dbReference type="EMBL" id="AFE04530.1"/>
    </source>
</evidence>
<feature type="region of interest" description="Disordered" evidence="1">
    <location>
        <begin position="1"/>
        <end position="42"/>
    </location>
</feature>
<dbReference type="OrthoDB" id="5495060at2"/>
<dbReference type="PANTHER" id="PTHR42039:SF1">
    <property type="entry name" value="PUTATIVE (AFU_ORTHOLOGUE AFUA_3G02940)-RELATED"/>
    <property type="match status" value="1"/>
</dbReference>
<sequence>MSISSLNRASSFQPSSSLSQLKPAAAPAQGVMGTSAQQPRNDLRRMLMTDSFEAGPSRLGGASGGGFEKQLSQLVSQLSQLVQMLQMQSPAGQGQGAEGAASAVGGVGGAAPAQKAASASSASTFEGPAASAAAPAAQGAAPASSASAPAHPTYNSDAGPGFGPPSAGSTEPAPANAPWLAKNNVGSPYNSNMQLIDESQKGQFKYTNTFTNKTNEPQTITLWNKTGENGNPNDGQNFDKSTPKTFTLQPGQSQVVAFDSNTSVAWAASKDGTAKPGANSGQTWGEATFANSGTGWSGFDTSQIAPAGHNGKMSITNEATGKTVTEANAWQTEKDDPALHDVGVPAGPLNLRTEIG</sequence>
<dbReference type="AlphaFoldDB" id="H8MKD2"/>
<dbReference type="eggNOG" id="ENOG5032MGK">
    <property type="taxonomic scope" value="Bacteria"/>
</dbReference>
<reference evidence="2 3" key="1">
    <citation type="journal article" date="2012" name="J. Bacteriol.">
        <title>Complete Genome Sequence of the Fruiting Myxobacterium Corallococcus coralloides DSM 2259.</title>
        <authorList>
            <person name="Huntley S."/>
            <person name="Zhang Y."/>
            <person name="Treuner-Lange A."/>
            <person name="Kneip S."/>
            <person name="Sensen C.W."/>
            <person name="Sogaard-Andersen L."/>
        </authorList>
    </citation>
    <scope>NUCLEOTIDE SEQUENCE [LARGE SCALE GENOMIC DNA]</scope>
    <source>
        <strain evidence="3">ATCC 25202 / DSM 2259 / NBRC 100086 / M2</strain>
    </source>
</reference>
<dbReference type="InParanoid" id="H8MKD2"/>
<gene>
    <name evidence="2" type="ordered locus">COCOR_02181</name>
</gene>
<name>H8MKD2_CORCM</name>
<dbReference type="Proteomes" id="UP000007587">
    <property type="component" value="Chromosome"/>
</dbReference>
<dbReference type="RefSeq" id="WP_014395012.1">
    <property type="nucleotide sequence ID" value="NC_017030.1"/>
</dbReference>
<dbReference type="EMBL" id="CP003389">
    <property type="protein sequence ID" value="AFE04530.1"/>
    <property type="molecule type" value="Genomic_DNA"/>
</dbReference>
<dbReference type="GO" id="GO:0005576">
    <property type="term" value="C:extracellular region"/>
    <property type="evidence" value="ECO:0007669"/>
    <property type="project" value="InterPro"/>
</dbReference>
<dbReference type="GO" id="GO:0019863">
    <property type="term" value="F:IgE binding"/>
    <property type="evidence" value="ECO:0007669"/>
    <property type="project" value="InterPro"/>
</dbReference>
<feature type="region of interest" description="Disordered" evidence="1">
    <location>
        <begin position="142"/>
        <end position="182"/>
    </location>
</feature>
<dbReference type="STRING" id="1144275.COCOR_02181"/>
<reference evidence="3" key="2">
    <citation type="submission" date="2012-03" db="EMBL/GenBank/DDBJ databases">
        <title>Genome sequence of the fruiting myxobacterium Corallococcus coralloides DSM 2259.</title>
        <authorList>
            <person name="Huntley S."/>
            <person name="Zhang Y."/>
            <person name="Treuner-Lange A."/>
            <person name="Sensen C.W."/>
            <person name="Sogaard-Andersen L."/>
        </authorList>
    </citation>
    <scope>NUCLEOTIDE SEQUENCE [LARGE SCALE GENOMIC DNA]</scope>
    <source>
        <strain evidence="3">ATCC 25202 / DSM 2259 / NBRC 100086 / M2</strain>
    </source>
</reference>
<feature type="compositionally biased region" description="Low complexity" evidence="1">
    <location>
        <begin position="9"/>
        <end position="29"/>
    </location>
</feature>
<feature type="region of interest" description="Disordered" evidence="1">
    <location>
        <begin position="333"/>
        <end position="356"/>
    </location>
</feature>
<dbReference type="Pfam" id="PF25312">
    <property type="entry name" value="Allergen_Asp_f_4"/>
    <property type="match status" value="1"/>
</dbReference>
<dbReference type="KEGG" id="ccx:COCOR_02181"/>
<evidence type="ECO:0000313" key="3">
    <source>
        <dbReference type="Proteomes" id="UP000007587"/>
    </source>
</evidence>
<evidence type="ECO:0000256" key="1">
    <source>
        <dbReference type="SAM" id="MobiDB-lite"/>
    </source>
</evidence>
<dbReference type="HOGENOM" id="CLU_777816_0_0_7"/>
<protein>
    <submittedName>
        <fullName evidence="2">Uncharacterized protein</fullName>
    </submittedName>
</protein>
<accession>H8MKD2</accession>
<dbReference type="PANTHER" id="PTHR42039">
    <property type="entry name" value="PUTATIVE (AFU_ORTHOLOGUE AFUA_3G02940)-RELATED"/>
    <property type="match status" value="1"/>
</dbReference>
<proteinExistence type="predicted"/>
<dbReference type="InterPro" id="IPR038903">
    <property type="entry name" value="Allergen_Asp_f_4"/>
</dbReference>
<keyword evidence="3" id="KW-1185">Reference proteome</keyword>